<dbReference type="Gene3D" id="1.10.510.10">
    <property type="entry name" value="Transferase(Phosphotransferase) domain 1"/>
    <property type="match status" value="1"/>
</dbReference>
<dbReference type="Pfam" id="PF00069">
    <property type="entry name" value="Pkinase"/>
    <property type="match status" value="1"/>
</dbReference>
<evidence type="ECO:0000256" key="6">
    <source>
        <dbReference type="ARBA" id="ARBA00022777"/>
    </source>
</evidence>
<dbReference type="Pfam" id="PF08926">
    <property type="entry name" value="DUF1908"/>
    <property type="match status" value="1"/>
</dbReference>
<evidence type="ECO:0000256" key="10">
    <source>
        <dbReference type="SAM" id="Coils"/>
    </source>
</evidence>
<dbReference type="SMART" id="SM00133">
    <property type="entry name" value="S_TK_X"/>
    <property type="match status" value="1"/>
</dbReference>
<evidence type="ECO:0000256" key="7">
    <source>
        <dbReference type="ARBA" id="ARBA00022840"/>
    </source>
</evidence>
<feature type="coiled-coil region" evidence="10">
    <location>
        <begin position="66"/>
        <end position="93"/>
    </location>
</feature>
<evidence type="ECO:0000256" key="4">
    <source>
        <dbReference type="ARBA" id="ARBA00022679"/>
    </source>
</evidence>
<dbReference type="InterPro" id="IPR011009">
    <property type="entry name" value="Kinase-like_dom_sf"/>
</dbReference>
<keyword evidence="6" id="KW-0418">Kinase</keyword>
<keyword evidence="4" id="KW-0808">Transferase</keyword>
<comment type="similarity">
    <text evidence="1">Belongs to the protein kinase superfamily. AGC Ser/Thr protein kinase family.</text>
</comment>
<keyword evidence="7" id="KW-0067">ATP-binding</keyword>
<evidence type="ECO:0000313" key="15">
    <source>
        <dbReference type="Proteomes" id="UP001235939"/>
    </source>
</evidence>
<dbReference type="Proteomes" id="UP001235939">
    <property type="component" value="Chromosome 05"/>
</dbReference>
<sequence>MSSVSSLFNSPVKKIQENIYPLIKSISLKRKRSDSPCISERLKFSSQSPPASPRTVDRPFQSPKTSKLLSKTLSKLERNLKDLINNMNDAPSDMVAGFAKDKIKGLIECILHKTIQIKLTHRDIVYVEEEFRILISKCKSKSDIALEYVEKTFAHFVNIINPVSRMLSTIDFDLDVFLKQVTSAEQSARQHNVNSELPQYILKKIVLGTMPASNVLSSQVNKSNSKPSPSDFEIIKAISRGAYGRVFLARHRTTNIQLALKYYNKVELSQRNRLEDAIFERNILGFLDHPCIVSIAGSFETLNNLVIAMEFLPGGDCGTMLNMATALVTNSARFYISEAIAGVSYLHAHGIVHRDLKPENLLISRDGHIKVSDFGLSRININNQDEESSEDRLCGTPGYIAPETILYRCYDESVDWWALGIILYQFLIGCTPFTGETPTEVFEETVKGELEWPDPEEWPVDADSKDLINSLLIKNHYLRLTGEQTRSHVFLKGIDWENVEFQVPPYIPQLEDDQDTSNFESREESYRSDSTISESDTEPMAGERSFDCYSPTFKRIVDGKCLNDSLRGGSSPFH</sequence>
<feature type="domain" description="Protein kinase" evidence="12">
    <location>
        <begin position="232"/>
        <end position="491"/>
    </location>
</feature>
<evidence type="ECO:0000259" key="12">
    <source>
        <dbReference type="PROSITE" id="PS50011"/>
    </source>
</evidence>
<dbReference type="InterPro" id="IPR008271">
    <property type="entry name" value="Ser/Thr_kinase_AS"/>
</dbReference>
<evidence type="ECO:0000256" key="11">
    <source>
        <dbReference type="SAM" id="MobiDB-lite"/>
    </source>
</evidence>
<gene>
    <name evidence="14" type="ORF">LAZ67_5001545</name>
</gene>
<dbReference type="PROSITE" id="PS51285">
    <property type="entry name" value="AGC_KINASE_CTER"/>
    <property type="match status" value="1"/>
</dbReference>
<feature type="region of interest" description="Disordered" evidence="11">
    <location>
        <begin position="39"/>
        <end position="65"/>
    </location>
</feature>
<evidence type="ECO:0000256" key="8">
    <source>
        <dbReference type="ARBA" id="ARBA00047899"/>
    </source>
</evidence>
<evidence type="ECO:0000259" key="13">
    <source>
        <dbReference type="PROSITE" id="PS51285"/>
    </source>
</evidence>
<accession>A0ABY6KGH3</accession>
<dbReference type="EC" id="2.7.11.1" evidence="2"/>
<feature type="domain" description="AGC-kinase C-terminal" evidence="13">
    <location>
        <begin position="492"/>
        <end position="574"/>
    </location>
</feature>
<feature type="region of interest" description="Disordered" evidence="11">
    <location>
        <begin position="508"/>
        <end position="544"/>
    </location>
</feature>
<dbReference type="PANTHER" id="PTHR24356:SF414">
    <property type="entry name" value="NON-SPECIFIC SERINE_THREONINE PROTEIN KINASE"/>
    <property type="match status" value="1"/>
</dbReference>
<dbReference type="Gene3D" id="3.30.200.20">
    <property type="entry name" value="Phosphorylase Kinase, domain 1"/>
    <property type="match status" value="1"/>
</dbReference>
<dbReference type="InterPro" id="IPR000719">
    <property type="entry name" value="Prot_kinase_dom"/>
</dbReference>
<keyword evidence="15" id="KW-1185">Reference proteome</keyword>
<dbReference type="PROSITE" id="PS50011">
    <property type="entry name" value="PROTEIN_KINASE_DOM"/>
    <property type="match status" value="1"/>
</dbReference>
<keyword evidence="3" id="KW-0723">Serine/threonine-protein kinase</keyword>
<dbReference type="InterPro" id="IPR050236">
    <property type="entry name" value="Ser_Thr_kinase_AGC"/>
</dbReference>
<evidence type="ECO:0000313" key="14">
    <source>
        <dbReference type="EMBL" id="UYV67673.1"/>
    </source>
</evidence>
<reference evidence="14 15" key="1">
    <citation type="submission" date="2022-01" db="EMBL/GenBank/DDBJ databases">
        <title>A chromosomal length assembly of Cordylochernes scorpioides.</title>
        <authorList>
            <person name="Zeh D."/>
            <person name="Zeh J."/>
        </authorList>
    </citation>
    <scope>NUCLEOTIDE SEQUENCE [LARGE SCALE GENOMIC DNA]</scope>
    <source>
        <strain evidence="14">IN4F17</strain>
        <tissue evidence="14">Whole Body</tissue>
    </source>
</reference>
<dbReference type="InterPro" id="IPR000961">
    <property type="entry name" value="AGC-kinase_C"/>
</dbReference>
<dbReference type="SUPFAM" id="SSF56112">
    <property type="entry name" value="Protein kinase-like (PK-like)"/>
    <property type="match status" value="1"/>
</dbReference>
<organism evidence="14 15">
    <name type="scientific">Cordylochernes scorpioides</name>
    <dbReference type="NCBI Taxonomy" id="51811"/>
    <lineage>
        <taxon>Eukaryota</taxon>
        <taxon>Metazoa</taxon>
        <taxon>Ecdysozoa</taxon>
        <taxon>Arthropoda</taxon>
        <taxon>Chelicerata</taxon>
        <taxon>Arachnida</taxon>
        <taxon>Pseudoscorpiones</taxon>
        <taxon>Cheliferoidea</taxon>
        <taxon>Chernetidae</taxon>
        <taxon>Cordylochernes</taxon>
    </lineage>
</organism>
<proteinExistence type="inferred from homology"/>
<dbReference type="InterPro" id="IPR015022">
    <property type="entry name" value="MAST_pre-PK_dom"/>
</dbReference>
<dbReference type="PANTHER" id="PTHR24356">
    <property type="entry name" value="SERINE/THREONINE-PROTEIN KINASE"/>
    <property type="match status" value="1"/>
</dbReference>
<evidence type="ECO:0000256" key="1">
    <source>
        <dbReference type="ARBA" id="ARBA00009903"/>
    </source>
</evidence>
<dbReference type="EMBL" id="CP092867">
    <property type="protein sequence ID" value="UYV67673.1"/>
    <property type="molecule type" value="Genomic_DNA"/>
</dbReference>
<evidence type="ECO:0000256" key="2">
    <source>
        <dbReference type="ARBA" id="ARBA00012513"/>
    </source>
</evidence>
<dbReference type="SMART" id="SM00220">
    <property type="entry name" value="S_TKc"/>
    <property type="match status" value="1"/>
</dbReference>
<comment type="catalytic activity">
    <reaction evidence="8">
        <text>L-threonyl-[protein] + ATP = O-phospho-L-threonyl-[protein] + ADP + H(+)</text>
        <dbReference type="Rhea" id="RHEA:46608"/>
        <dbReference type="Rhea" id="RHEA-COMP:11060"/>
        <dbReference type="Rhea" id="RHEA-COMP:11605"/>
        <dbReference type="ChEBI" id="CHEBI:15378"/>
        <dbReference type="ChEBI" id="CHEBI:30013"/>
        <dbReference type="ChEBI" id="CHEBI:30616"/>
        <dbReference type="ChEBI" id="CHEBI:61977"/>
        <dbReference type="ChEBI" id="CHEBI:456216"/>
        <dbReference type="EC" id="2.7.11.1"/>
    </reaction>
</comment>
<dbReference type="PROSITE" id="PS00108">
    <property type="entry name" value="PROTEIN_KINASE_ST"/>
    <property type="match status" value="1"/>
</dbReference>
<evidence type="ECO:0000256" key="5">
    <source>
        <dbReference type="ARBA" id="ARBA00022741"/>
    </source>
</evidence>
<keyword evidence="10" id="KW-0175">Coiled coil</keyword>
<protein>
    <recommendedName>
        <fullName evidence="2">non-specific serine/threonine protein kinase</fullName>
        <ecNumber evidence="2">2.7.11.1</ecNumber>
    </recommendedName>
</protein>
<name>A0ABY6KGH3_9ARAC</name>
<keyword evidence="5" id="KW-0547">Nucleotide-binding</keyword>
<comment type="catalytic activity">
    <reaction evidence="9">
        <text>L-seryl-[protein] + ATP = O-phospho-L-seryl-[protein] + ADP + H(+)</text>
        <dbReference type="Rhea" id="RHEA:17989"/>
        <dbReference type="Rhea" id="RHEA-COMP:9863"/>
        <dbReference type="Rhea" id="RHEA-COMP:11604"/>
        <dbReference type="ChEBI" id="CHEBI:15378"/>
        <dbReference type="ChEBI" id="CHEBI:29999"/>
        <dbReference type="ChEBI" id="CHEBI:30616"/>
        <dbReference type="ChEBI" id="CHEBI:83421"/>
        <dbReference type="ChEBI" id="CHEBI:456216"/>
        <dbReference type="EC" id="2.7.11.1"/>
    </reaction>
</comment>
<evidence type="ECO:0000256" key="9">
    <source>
        <dbReference type="ARBA" id="ARBA00048679"/>
    </source>
</evidence>
<evidence type="ECO:0000256" key="3">
    <source>
        <dbReference type="ARBA" id="ARBA00022527"/>
    </source>
</evidence>